<accession>A0A3B0N0M2</accession>
<dbReference type="EMBL" id="UIVT01000001">
    <property type="protein sequence ID" value="SVP88531.1"/>
    <property type="molecule type" value="Genomic_DNA"/>
</dbReference>
<organism evidence="3">
    <name type="scientific">Theileria annulata</name>
    <dbReference type="NCBI Taxonomy" id="5874"/>
    <lineage>
        <taxon>Eukaryota</taxon>
        <taxon>Sar</taxon>
        <taxon>Alveolata</taxon>
        <taxon>Apicomplexa</taxon>
        <taxon>Aconoidasida</taxon>
        <taxon>Piroplasmida</taxon>
        <taxon>Theileriidae</taxon>
        <taxon>Theileria</taxon>
    </lineage>
</organism>
<feature type="region of interest" description="Disordered" evidence="1">
    <location>
        <begin position="93"/>
        <end position="147"/>
    </location>
</feature>
<dbReference type="VEuPathDB" id="PiroplasmaDB:TA21105"/>
<proteinExistence type="predicted"/>
<dbReference type="EMBL" id="UIVS01000001">
    <property type="protein sequence ID" value="SVP89691.1"/>
    <property type="molecule type" value="Genomic_DNA"/>
</dbReference>
<feature type="compositionally biased region" description="Low complexity" evidence="1">
    <location>
        <begin position="98"/>
        <end position="116"/>
    </location>
</feature>
<sequence>MIRCINKCIIWAILFSSLQDFYLFCNFKFIYRISATCITSNPKYFKKIPISFYQDGISDRIVYKQDIISKSYSFVNNPVSLSHNEFVLYANKPKTTKKGTTPSKKSGGKSTSKGPAKGSGKGGGKGAGKGGGKSKASSKKSKPTKAELSMLRARAKAKKEKQKKEHIFGRSKVTLEEEDKEELEKEYQRRISITDTPSYTQKLSMDLILDQARPYMSLFDEEIVTKNDLLGFDMPYGLVPRERYELWKLCGRISDPCAPFSSQSLTTRMFVQRLFGNKYEISRDDFNYKIEYKMKFYTPGYGDIFFMDKIRCWKAYYLTRDYKYGPEDLPTYTTMYPLARPEDNVPLSTAMLAVNAEINRQGVHPSLLDMLWDFFNKPASSVSGGSSDEDKTDRVLNRDVVTYKLNWLIERLENRDEEEGISPDNFYRIFYEKAKRYINNFDMDLFIRDQLRNLHIIDTHKMMLMNNRALRRRNKILREAYNDDLKSLYAARVPRTYKRYERARLAGYFNMLNHMYEMRERRKVWVEPEEPEPEVPLSREDELFEREVQKYAIKDKRKEEMKRRKARRSKGKK</sequence>
<dbReference type="AlphaFoldDB" id="A0A3B0N0M2"/>
<evidence type="ECO:0000313" key="2">
    <source>
        <dbReference type="EMBL" id="SVP88531.1"/>
    </source>
</evidence>
<gene>
    <name evidence="2" type="ORF">TAT_000039200</name>
    <name evidence="3" type="ORF">TAV_000038800</name>
</gene>
<feature type="compositionally biased region" description="Gly residues" evidence="1">
    <location>
        <begin position="117"/>
        <end position="133"/>
    </location>
</feature>
<evidence type="ECO:0000313" key="3">
    <source>
        <dbReference type="EMBL" id="SVP89691.1"/>
    </source>
</evidence>
<reference evidence="3" key="1">
    <citation type="submission" date="2018-07" db="EMBL/GenBank/DDBJ databases">
        <authorList>
            <person name="Quirk P.G."/>
            <person name="Krulwich T.A."/>
        </authorList>
    </citation>
    <scope>NUCLEOTIDE SEQUENCE</scope>
    <source>
        <strain evidence="3">Anand</strain>
    </source>
</reference>
<evidence type="ECO:0000256" key="1">
    <source>
        <dbReference type="SAM" id="MobiDB-lite"/>
    </source>
</evidence>
<protein>
    <submittedName>
        <fullName evidence="3">Uncharacterized protein</fullName>
    </submittedName>
</protein>
<name>A0A3B0N0M2_THEAN</name>